<dbReference type="Proteomes" id="UP000828390">
    <property type="component" value="Unassembled WGS sequence"/>
</dbReference>
<proteinExistence type="predicted"/>
<keyword evidence="2" id="KW-1185">Reference proteome</keyword>
<comment type="caution">
    <text evidence="1">The sequence shown here is derived from an EMBL/GenBank/DDBJ whole genome shotgun (WGS) entry which is preliminary data.</text>
</comment>
<organism evidence="1 2">
    <name type="scientific">Dreissena polymorpha</name>
    <name type="common">Zebra mussel</name>
    <name type="synonym">Mytilus polymorpha</name>
    <dbReference type="NCBI Taxonomy" id="45954"/>
    <lineage>
        <taxon>Eukaryota</taxon>
        <taxon>Metazoa</taxon>
        <taxon>Spiralia</taxon>
        <taxon>Lophotrochozoa</taxon>
        <taxon>Mollusca</taxon>
        <taxon>Bivalvia</taxon>
        <taxon>Autobranchia</taxon>
        <taxon>Heteroconchia</taxon>
        <taxon>Euheterodonta</taxon>
        <taxon>Imparidentia</taxon>
        <taxon>Neoheterodontei</taxon>
        <taxon>Myida</taxon>
        <taxon>Dreissenoidea</taxon>
        <taxon>Dreissenidae</taxon>
        <taxon>Dreissena</taxon>
    </lineage>
</organism>
<evidence type="ECO:0000313" key="2">
    <source>
        <dbReference type="Proteomes" id="UP000828390"/>
    </source>
</evidence>
<reference evidence="1" key="1">
    <citation type="journal article" date="2019" name="bioRxiv">
        <title>The Genome of the Zebra Mussel, Dreissena polymorpha: A Resource for Invasive Species Research.</title>
        <authorList>
            <person name="McCartney M.A."/>
            <person name="Auch B."/>
            <person name="Kono T."/>
            <person name="Mallez S."/>
            <person name="Zhang Y."/>
            <person name="Obille A."/>
            <person name="Becker A."/>
            <person name="Abrahante J.E."/>
            <person name="Garbe J."/>
            <person name="Badalamenti J.P."/>
            <person name="Herman A."/>
            <person name="Mangelson H."/>
            <person name="Liachko I."/>
            <person name="Sullivan S."/>
            <person name="Sone E.D."/>
            <person name="Koren S."/>
            <person name="Silverstein K.A.T."/>
            <person name="Beckman K.B."/>
            <person name="Gohl D.M."/>
        </authorList>
    </citation>
    <scope>NUCLEOTIDE SEQUENCE</scope>
    <source>
        <strain evidence="1">Duluth1</strain>
        <tissue evidence="1">Whole animal</tissue>
    </source>
</reference>
<name>A0A9D3YNW5_DREPO</name>
<gene>
    <name evidence="1" type="ORF">DPMN_079335</name>
</gene>
<sequence length="84" mass="9805">MYETGKTTQVDADMTKFNLIIIGIIQSRWPGSGQSGRLPAMFSEHVRQMQHTLREYQLCFCSRHIELGWEERGQRIMTASYHTN</sequence>
<dbReference type="EMBL" id="JAIWYP010000015">
    <property type="protein sequence ID" value="KAH3704279.1"/>
    <property type="molecule type" value="Genomic_DNA"/>
</dbReference>
<evidence type="ECO:0000313" key="1">
    <source>
        <dbReference type="EMBL" id="KAH3704279.1"/>
    </source>
</evidence>
<accession>A0A9D3YNW5</accession>
<reference evidence="1" key="2">
    <citation type="submission" date="2020-11" db="EMBL/GenBank/DDBJ databases">
        <authorList>
            <person name="McCartney M.A."/>
            <person name="Auch B."/>
            <person name="Kono T."/>
            <person name="Mallez S."/>
            <person name="Becker A."/>
            <person name="Gohl D.M."/>
            <person name="Silverstein K.A.T."/>
            <person name="Koren S."/>
            <person name="Bechman K.B."/>
            <person name="Herman A."/>
            <person name="Abrahante J.E."/>
            <person name="Garbe J."/>
        </authorList>
    </citation>
    <scope>NUCLEOTIDE SEQUENCE</scope>
    <source>
        <strain evidence="1">Duluth1</strain>
        <tissue evidence="1">Whole animal</tissue>
    </source>
</reference>
<protein>
    <submittedName>
        <fullName evidence="1">Uncharacterized protein</fullName>
    </submittedName>
</protein>
<dbReference type="AlphaFoldDB" id="A0A9D3YNW5"/>